<dbReference type="SUPFAM" id="SSF51126">
    <property type="entry name" value="Pectin lyase-like"/>
    <property type="match status" value="1"/>
</dbReference>
<dbReference type="RefSeq" id="WP_107580768.1">
    <property type="nucleotide sequence ID" value="NZ_JAERMS010000035.1"/>
</dbReference>
<name>A0ABS3M793_9BACT</name>
<protein>
    <submittedName>
        <fullName evidence="1">Right-handed parallel beta-helix repeat-containing protein</fullName>
    </submittedName>
</protein>
<keyword evidence="2" id="KW-1185">Reference proteome</keyword>
<proteinExistence type="predicted"/>
<evidence type="ECO:0000313" key="1">
    <source>
        <dbReference type="EMBL" id="MBO1364047.1"/>
    </source>
</evidence>
<reference evidence="1 2" key="1">
    <citation type="submission" date="2021-01" db="EMBL/GenBank/DDBJ databases">
        <title>Prevotella A2931 sp. nov.</title>
        <authorList>
            <person name="Buhl M."/>
            <person name="Oberhettinger P."/>
        </authorList>
    </citation>
    <scope>NUCLEOTIDE SEQUENCE [LARGE SCALE GENOMIC DNA]</scope>
    <source>
        <strain evidence="1 2">A2931</strain>
    </source>
</reference>
<dbReference type="InterPro" id="IPR011050">
    <property type="entry name" value="Pectin_lyase_fold/virulence"/>
</dbReference>
<sequence length="480" mass="53925">MIHKFGFFLFGVIVIIIVSLTSCAVDDPFSSDTKQGLIFSEDTIRMDTIFATIPSSTRSFWVYNRTNENLRFDVVLEKGNQLGYRVNVNGLYLSTTKGSQLRDVELKRNDSIRVFVELTAREQNQEEISLLEDKLSFIFGSGLRQEVVMRTYVLKADIIDTWTVEADTEWLSTRPCFVRKGIVVKENATLTIGEGAKFYFDSQASLRVEGRLLCKGTPEKPITFRGTRLDNIDKRIPYDRISGQWKGIVIGHNSYGNSMNAVDIHSAKNGISCDSTEDVQRSKIEIFQSWIHNCDGYGLSAVNAKIHIENSIISNTSKNCLAFHGGDISLNGVTVAQFYPFVGGREKALYVSEQSPLHFNMLNSIVTGYGDSEIEIVKEDGSKESVYKFAHCLLRTNLPTAQNDLSHFENNVYEEPKDTVGVGIFQFSDIDLQTLYYNFRLKKGAKAIGLADPKSAPRTDYAGRQRDSLPDAGAYEFLEN</sequence>
<dbReference type="EMBL" id="JAERMS010000035">
    <property type="protein sequence ID" value="MBO1364047.1"/>
    <property type="molecule type" value="Genomic_DNA"/>
</dbReference>
<dbReference type="PROSITE" id="PS51257">
    <property type="entry name" value="PROKAR_LIPOPROTEIN"/>
    <property type="match status" value="1"/>
</dbReference>
<dbReference type="Proteomes" id="UP000664265">
    <property type="component" value="Unassembled WGS sequence"/>
</dbReference>
<accession>A0ABS3M793</accession>
<gene>
    <name evidence="1" type="ORF">JHU38_09745</name>
</gene>
<evidence type="ECO:0000313" key="2">
    <source>
        <dbReference type="Proteomes" id="UP000664265"/>
    </source>
</evidence>
<organism evidence="1 2">
    <name type="scientific">Prevotella illustrans</name>
    <dbReference type="NCBI Taxonomy" id="2800387"/>
    <lineage>
        <taxon>Bacteria</taxon>
        <taxon>Pseudomonadati</taxon>
        <taxon>Bacteroidota</taxon>
        <taxon>Bacteroidia</taxon>
        <taxon>Bacteroidales</taxon>
        <taxon>Prevotellaceae</taxon>
        <taxon>Prevotella</taxon>
    </lineage>
</organism>
<comment type="caution">
    <text evidence="1">The sequence shown here is derived from an EMBL/GenBank/DDBJ whole genome shotgun (WGS) entry which is preliminary data.</text>
</comment>